<dbReference type="EMBL" id="VUMI01000043">
    <property type="protein sequence ID" value="MSS90652.1"/>
    <property type="molecule type" value="Genomic_DNA"/>
</dbReference>
<organism evidence="1 2">
    <name type="scientific">Eisenbergiella porci</name>
    <dbReference type="NCBI Taxonomy" id="2652274"/>
    <lineage>
        <taxon>Bacteria</taxon>
        <taxon>Bacillati</taxon>
        <taxon>Bacillota</taxon>
        <taxon>Clostridia</taxon>
        <taxon>Lachnospirales</taxon>
        <taxon>Lachnospiraceae</taxon>
        <taxon>Eisenbergiella</taxon>
    </lineage>
</organism>
<dbReference type="GeneID" id="86055509"/>
<dbReference type="Proteomes" id="UP000436047">
    <property type="component" value="Unassembled WGS sequence"/>
</dbReference>
<gene>
    <name evidence="1" type="ORF">FYJ45_21040</name>
</gene>
<reference evidence="1 2" key="1">
    <citation type="submission" date="2019-08" db="EMBL/GenBank/DDBJ databases">
        <title>In-depth cultivation of the pig gut microbiome towards novel bacterial diversity and tailored functional studies.</title>
        <authorList>
            <person name="Wylensek D."/>
            <person name="Hitch T.C.A."/>
            <person name="Clavel T."/>
        </authorList>
    </citation>
    <scope>NUCLEOTIDE SEQUENCE [LARGE SCALE GENOMIC DNA]</scope>
    <source>
        <strain evidence="1 2">WCA-389-WT-23B</strain>
    </source>
</reference>
<comment type="caution">
    <text evidence="1">The sequence shown here is derived from an EMBL/GenBank/DDBJ whole genome shotgun (WGS) entry which is preliminary data.</text>
</comment>
<accession>A0A6N7W7W2</accession>
<keyword evidence="2" id="KW-1185">Reference proteome</keyword>
<evidence type="ECO:0000313" key="1">
    <source>
        <dbReference type="EMBL" id="MSS90652.1"/>
    </source>
</evidence>
<name>A0A6N7W7W2_9FIRM</name>
<sequence length="90" mass="10544">MTEVIYLDEHSQPIETDREILAALDEITDILAAMTKEQRIAWFRRTQYPHPINFEKEIDGTVYTVSTCFDKNASESLEEKAQRIILKRID</sequence>
<evidence type="ECO:0000313" key="2">
    <source>
        <dbReference type="Proteomes" id="UP000436047"/>
    </source>
</evidence>
<proteinExistence type="predicted"/>
<dbReference type="AlphaFoldDB" id="A0A6N7W7W2"/>
<protein>
    <submittedName>
        <fullName evidence="1">Uncharacterized protein</fullName>
    </submittedName>
</protein>
<dbReference type="RefSeq" id="WP_154467101.1">
    <property type="nucleotide sequence ID" value="NZ_JAXDZL010000203.1"/>
</dbReference>